<dbReference type="SUPFAM" id="SSF54285">
    <property type="entry name" value="MoaD/ThiS"/>
    <property type="match status" value="1"/>
</dbReference>
<reference evidence="1 4" key="1">
    <citation type="submission" date="2015-09" db="EMBL/GenBank/DDBJ databases">
        <authorList>
            <consortium name="Pathogen Informatics"/>
        </authorList>
    </citation>
    <scope>NUCLEOTIDE SEQUENCE [LARGE SCALE GENOMIC DNA]</scope>
    <source>
        <strain evidence="1 4">2789STDY5608840</strain>
    </source>
</reference>
<dbReference type="PANTHER" id="PTHR34472">
    <property type="entry name" value="SULFUR CARRIER PROTEIN THIS"/>
    <property type="match status" value="1"/>
</dbReference>
<accession>A0A174CMY8</accession>
<evidence type="ECO:0000313" key="2">
    <source>
        <dbReference type="EMBL" id="KAA5227401.1"/>
    </source>
</evidence>
<evidence type="ECO:0000313" key="3">
    <source>
        <dbReference type="EMBL" id="KAA5253053.1"/>
    </source>
</evidence>
<gene>
    <name evidence="1" type="primary">thiS</name>
    <name evidence="1" type="ORF">ERS852397_01432</name>
    <name evidence="3" type="ORF">F2Z09_18765</name>
    <name evidence="2" type="ORF">F2Z22_19595</name>
</gene>
<protein>
    <submittedName>
        <fullName evidence="1">Sulfur carrier protein ThiS</fullName>
    </submittedName>
</protein>
<dbReference type="InterPro" id="IPR012675">
    <property type="entry name" value="Beta-grasp_dom_sf"/>
</dbReference>
<evidence type="ECO:0000313" key="4">
    <source>
        <dbReference type="Proteomes" id="UP000095517"/>
    </source>
</evidence>
<sequence>MKVQVNNKEVELIPNSTLTQLTTQLELPVQGIAIAVNNKMIPRTEWERFVLHENDNLVIIKAACGG</sequence>
<dbReference type="RefSeq" id="WP_007755075.1">
    <property type="nucleotide sequence ID" value="NZ_CABIXA010000006.1"/>
</dbReference>
<dbReference type="CDD" id="cd00565">
    <property type="entry name" value="Ubl_ThiS"/>
    <property type="match status" value="1"/>
</dbReference>
<dbReference type="GeneID" id="92987873"/>
<dbReference type="EMBL" id="CYZH01000006">
    <property type="protein sequence ID" value="CUO13280.1"/>
    <property type="molecule type" value="Genomic_DNA"/>
</dbReference>
<dbReference type="InterPro" id="IPR003749">
    <property type="entry name" value="ThiS/MoaD-like"/>
</dbReference>
<dbReference type="EMBL" id="VWAG01000051">
    <property type="protein sequence ID" value="KAA5253053.1"/>
    <property type="molecule type" value="Genomic_DNA"/>
</dbReference>
<dbReference type="InterPro" id="IPR010035">
    <property type="entry name" value="Thi_S"/>
</dbReference>
<evidence type="ECO:0000313" key="1">
    <source>
        <dbReference type="EMBL" id="CUO13280.1"/>
    </source>
</evidence>
<reference evidence="5 6" key="2">
    <citation type="journal article" date="2019" name="Nat. Med.">
        <title>A library of human gut bacterial isolates paired with longitudinal multiomics data enables mechanistic microbiome research.</title>
        <authorList>
            <person name="Poyet M."/>
            <person name="Groussin M."/>
            <person name="Gibbons S.M."/>
            <person name="Avila-Pacheco J."/>
            <person name="Jiang X."/>
            <person name="Kearney S.M."/>
            <person name="Perrotta A.R."/>
            <person name="Berdy B."/>
            <person name="Zhao S."/>
            <person name="Lieberman T.D."/>
            <person name="Swanson P.K."/>
            <person name="Smith M."/>
            <person name="Roesemann S."/>
            <person name="Alexander J.E."/>
            <person name="Rich S.A."/>
            <person name="Livny J."/>
            <person name="Vlamakis H."/>
            <person name="Clish C."/>
            <person name="Bullock K."/>
            <person name="Deik A."/>
            <person name="Scott J."/>
            <person name="Pierce K.A."/>
            <person name="Xavier R.J."/>
            <person name="Alm E.J."/>
        </authorList>
    </citation>
    <scope>NUCLEOTIDE SEQUENCE [LARGE SCALE GENOMIC DNA]</scope>
    <source>
        <strain evidence="3 6">BIOML-A2</strain>
        <strain evidence="2 5">BIOML-A6</strain>
    </source>
</reference>
<dbReference type="InterPro" id="IPR016155">
    <property type="entry name" value="Mopterin_synth/thiamin_S_b"/>
</dbReference>
<dbReference type="EMBL" id="VWAK01000049">
    <property type="protein sequence ID" value="KAA5227401.1"/>
    <property type="molecule type" value="Genomic_DNA"/>
</dbReference>
<dbReference type="Gene3D" id="3.10.20.30">
    <property type="match status" value="1"/>
</dbReference>
<name>A0A174CMY8_9BACE</name>
<proteinExistence type="predicted"/>
<dbReference type="Pfam" id="PF02597">
    <property type="entry name" value="ThiS"/>
    <property type="match status" value="1"/>
</dbReference>
<dbReference type="Proteomes" id="UP000440198">
    <property type="component" value="Unassembled WGS sequence"/>
</dbReference>
<evidence type="ECO:0000313" key="5">
    <source>
        <dbReference type="Proteomes" id="UP000421791"/>
    </source>
</evidence>
<keyword evidence="6" id="KW-1185">Reference proteome</keyword>
<dbReference type="Proteomes" id="UP000095517">
    <property type="component" value="Unassembled WGS sequence"/>
</dbReference>
<dbReference type="NCBIfam" id="TIGR01683">
    <property type="entry name" value="thiS"/>
    <property type="match status" value="1"/>
</dbReference>
<dbReference type="STRING" id="338188.ERS852397_01432"/>
<dbReference type="Proteomes" id="UP000421791">
    <property type="component" value="Unassembled WGS sequence"/>
</dbReference>
<dbReference type="PANTHER" id="PTHR34472:SF1">
    <property type="entry name" value="SULFUR CARRIER PROTEIN THIS"/>
    <property type="match status" value="1"/>
</dbReference>
<dbReference type="AlphaFoldDB" id="A0A174CMY8"/>
<organism evidence="1 4">
    <name type="scientific">Bacteroides finegoldii</name>
    <dbReference type="NCBI Taxonomy" id="338188"/>
    <lineage>
        <taxon>Bacteria</taxon>
        <taxon>Pseudomonadati</taxon>
        <taxon>Bacteroidota</taxon>
        <taxon>Bacteroidia</taxon>
        <taxon>Bacteroidales</taxon>
        <taxon>Bacteroidaceae</taxon>
        <taxon>Bacteroides</taxon>
    </lineage>
</organism>
<evidence type="ECO:0000313" key="6">
    <source>
        <dbReference type="Proteomes" id="UP000440198"/>
    </source>
</evidence>